<keyword evidence="2" id="KW-0732">Signal</keyword>
<dbReference type="Proteomes" id="UP000230066">
    <property type="component" value="Unassembled WGS sequence"/>
</dbReference>
<protein>
    <submittedName>
        <fullName evidence="3">Uncharacterized protein</fullName>
    </submittedName>
</protein>
<keyword evidence="4" id="KW-1185">Reference proteome</keyword>
<feature type="signal peptide" evidence="2">
    <location>
        <begin position="1"/>
        <end position="20"/>
    </location>
</feature>
<feature type="chain" id="PRO_5020032916" evidence="2">
    <location>
        <begin position="21"/>
        <end position="152"/>
    </location>
</feature>
<dbReference type="AlphaFoldDB" id="A0A4E0RX60"/>
<evidence type="ECO:0000256" key="1">
    <source>
        <dbReference type="SAM" id="MobiDB-lite"/>
    </source>
</evidence>
<reference evidence="3" key="1">
    <citation type="submission" date="2019-03" db="EMBL/GenBank/DDBJ databases">
        <title>Improved annotation for the trematode Fasciola hepatica.</title>
        <authorList>
            <person name="Choi Y.-J."/>
            <person name="Martin J."/>
            <person name="Mitreva M."/>
        </authorList>
    </citation>
    <scope>NUCLEOTIDE SEQUENCE [LARGE SCALE GENOMIC DNA]</scope>
</reference>
<proteinExistence type="predicted"/>
<feature type="region of interest" description="Disordered" evidence="1">
    <location>
        <begin position="86"/>
        <end position="106"/>
    </location>
</feature>
<gene>
    <name evidence="3" type="ORF">D915_008897</name>
</gene>
<evidence type="ECO:0000256" key="2">
    <source>
        <dbReference type="SAM" id="SignalP"/>
    </source>
</evidence>
<comment type="caution">
    <text evidence="3">The sequence shown here is derived from an EMBL/GenBank/DDBJ whole genome shotgun (WGS) entry which is preliminary data.</text>
</comment>
<evidence type="ECO:0000313" key="4">
    <source>
        <dbReference type="Proteomes" id="UP000230066"/>
    </source>
</evidence>
<name>A0A4E0RX60_FASHE</name>
<accession>A0A4E0RX60</accession>
<sequence>MRTPIYLLLVVTHLSPNVGAISVPSEEIDQSIDEAMKLLSLNNGSPSLDLRLSEAAKNSVAPNMQSHLSQPVTTVASQNVVGTTVMPGENELNTKSNEKRPPSKKKTFVSHFREVRIIIILFLYFEMNRPLLYLRTHRCLRRNGYSIDSTLE</sequence>
<dbReference type="EMBL" id="JXXN02005059">
    <property type="protein sequence ID" value="THD20150.1"/>
    <property type="molecule type" value="Genomic_DNA"/>
</dbReference>
<organism evidence="3 4">
    <name type="scientific">Fasciola hepatica</name>
    <name type="common">Liver fluke</name>
    <dbReference type="NCBI Taxonomy" id="6192"/>
    <lineage>
        <taxon>Eukaryota</taxon>
        <taxon>Metazoa</taxon>
        <taxon>Spiralia</taxon>
        <taxon>Lophotrochozoa</taxon>
        <taxon>Platyhelminthes</taxon>
        <taxon>Trematoda</taxon>
        <taxon>Digenea</taxon>
        <taxon>Plagiorchiida</taxon>
        <taxon>Echinostomata</taxon>
        <taxon>Echinostomatoidea</taxon>
        <taxon>Fasciolidae</taxon>
        <taxon>Fasciola</taxon>
    </lineage>
</organism>
<evidence type="ECO:0000313" key="3">
    <source>
        <dbReference type="EMBL" id="THD20150.1"/>
    </source>
</evidence>